<name>A0A5B8U0G4_9ACTN</name>
<accession>A0A5B8U0G4</accession>
<evidence type="ECO:0000256" key="1">
    <source>
        <dbReference type="SAM" id="MobiDB-lite"/>
    </source>
</evidence>
<dbReference type="EMBL" id="CP042430">
    <property type="protein sequence ID" value="QEC46460.1"/>
    <property type="molecule type" value="Genomic_DNA"/>
</dbReference>
<dbReference type="Proteomes" id="UP000321805">
    <property type="component" value="Chromosome"/>
</dbReference>
<organism evidence="2 3">
    <name type="scientific">Baekduia soli</name>
    <dbReference type="NCBI Taxonomy" id="496014"/>
    <lineage>
        <taxon>Bacteria</taxon>
        <taxon>Bacillati</taxon>
        <taxon>Actinomycetota</taxon>
        <taxon>Thermoleophilia</taxon>
        <taxon>Solirubrobacterales</taxon>
        <taxon>Baekduiaceae</taxon>
        <taxon>Baekduia</taxon>
    </lineage>
</organism>
<feature type="compositionally biased region" description="Low complexity" evidence="1">
    <location>
        <begin position="38"/>
        <end position="49"/>
    </location>
</feature>
<evidence type="ECO:0000313" key="2">
    <source>
        <dbReference type="EMBL" id="QEC46460.1"/>
    </source>
</evidence>
<dbReference type="KEGG" id="bsol:FSW04_01940"/>
<keyword evidence="3" id="KW-1185">Reference proteome</keyword>
<evidence type="ECO:0000313" key="3">
    <source>
        <dbReference type="Proteomes" id="UP000321805"/>
    </source>
</evidence>
<feature type="region of interest" description="Disordered" evidence="1">
    <location>
        <begin position="29"/>
        <end position="49"/>
    </location>
</feature>
<gene>
    <name evidence="2" type="ORF">FSW04_01940</name>
</gene>
<dbReference type="RefSeq" id="WP_146915689.1">
    <property type="nucleotide sequence ID" value="NZ_CP042430.1"/>
</dbReference>
<evidence type="ECO:0008006" key="4">
    <source>
        <dbReference type="Google" id="ProtNLM"/>
    </source>
</evidence>
<protein>
    <recommendedName>
        <fullName evidence="4">Secreted protein</fullName>
    </recommendedName>
</protein>
<dbReference type="OrthoDB" id="128043at2"/>
<dbReference type="AlphaFoldDB" id="A0A5B8U0G4"/>
<reference evidence="2 3" key="1">
    <citation type="journal article" date="2018" name="J. Microbiol.">
        <title>Baekduia soli gen. nov., sp. nov., a novel bacterium isolated from the soil of Baekdu Mountain and proposal of a novel family name, Baekduiaceae fam. nov.</title>
        <authorList>
            <person name="An D.S."/>
            <person name="Siddiqi M.Z."/>
            <person name="Kim K.H."/>
            <person name="Yu H.S."/>
            <person name="Im W.T."/>
        </authorList>
    </citation>
    <scope>NUCLEOTIDE SEQUENCE [LARGE SCALE GENOMIC DNA]</scope>
    <source>
        <strain evidence="2 3">BR7-21</strain>
    </source>
</reference>
<proteinExistence type="predicted"/>
<sequence length="283" mass="30212">MSVTARLAGFAAVLALVFGATMAVGSVAGTKPGRATEPPAMTGMAAGHGAAEAPRGLGVADDGLRLVTEGPATRRPGETRPFTFRIVDRDGATVRDFDVEHTKRLHLIAVRRDLTGYQHLHPVQTPDGSWSVPLGFAEAGVYRVYADFTAHGREKTTLATDVFVPGDFRPRPLPAPATHVAADGYDITLEGTPRAGAEGDLRFSVSKDGRPVAVQPYLGADGHLVALREGDLAYLHVHPQESPGSGGPIRFMTEYPSAGRYRLFLQFRHDGVVHTAAFTQVVR</sequence>